<dbReference type="Proteomes" id="UP000475117">
    <property type="component" value="Chromosome"/>
</dbReference>
<protein>
    <submittedName>
        <fullName evidence="1">Metabolite traffic protein EboE</fullName>
    </submittedName>
</protein>
<proteinExistence type="predicted"/>
<dbReference type="EMBL" id="CP066776">
    <property type="protein sequence ID" value="QQL45075.1"/>
    <property type="molecule type" value="Genomic_DNA"/>
</dbReference>
<reference evidence="1 2" key="1">
    <citation type="submission" date="2020-12" db="EMBL/GenBank/DDBJ databases">
        <title>Sulforoseuscoccus oceanibium gen. nov., sp. nov., a representative of the phylum Verrucomicrobia with special cytoplasmic membrane, and proposal of Sulforoseuscoccusaceae fam. nov.</title>
        <authorList>
            <person name="Xi F."/>
        </authorList>
    </citation>
    <scope>NUCLEOTIDE SEQUENCE [LARGE SCALE GENOMIC DNA]</scope>
    <source>
        <strain evidence="1 2">T37</strain>
    </source>
</reference>
<dbReference type="InterPro" id="IPR036237">
    <property type="entry name" value="Xyl_isomerase-like_sf"/>
</dbReference>
<dbReference type="RefSeq" id="WP_164364842.1">
    <property type="nucleotide sequence ID" value="NZ_CP066776.1"/>
</dbReference>
<evidence type="ECO:0000313" key="1">
    <source>
        <dbReference type="EMBL" id="QQL45075.1"/>
    </source>
</evidence>
<sequence>MHTERPLIGYCTNIHPGESWADTFANLQTKVTAVRDGVQAQADAASAFPDPYPIGLRLGADATRELMADADKRAAFRDWCERERMLLYTVNGFPYGQFHGTRIKEQVYQPDWAADERVSYTLDLFKLLIELAPDDSPQLTVSTVPASFKPHISGLTDPESHILRIRENLQHCAKELEAMSEASGIDLVLGLEPEPLGLIENATEAVGFFELLTSGLDAADRARFLRRIGITFDTCHAAIEYENAGESLDAYQAAGIRIAKIHLSNAIAFAPGDEGAIESISRFVEPTYLHQVIARKEDGSLIRSLDLPHALTDESLVADEWRVHYHIPLYAEPERPLGNTLATVHETADWLRANPGAVRHFEMETYTFDVMPEGVRPASDIEMLVNEHLWCARDFLPRATGA</sequence>
<dbReference type="NCBIfam" id="NF035939">
    <property type="entry name" value="TIM_EboE"/>
    <property type="match status" value="1"/>
</dbReference>
<dbReference type="Gene3D" id="3.20.20.150">
    <property type="entry name" value="Divalent-metal-dependent TIM barrel enzymes"/>
    <property type="match status" value="1"/>
</dbReference>
<gene>
    <name evidence="1" type="primary">eboE</name>
    <name evidence="1" type="ORF">G3M56_000360</name>
</gene>
<name>A0A6B3LDS1_9BACT</name>
<dbReference type="SUPFAM" id="SSF51658">
    <property type="entry name" value="Xylose isomerase-like"/>
    <property type="match status" value="1"/>
</dbReference>
<dbReference type="AlphaFoldDB" id="A0A6B3LDS1"/>
<dbReference type="KEGG" id="soa:G3M56_000360"/>
<evidence type="ECO:0000313" key="2">
    <source>
        <dbReference type="Proteomes" id="UP000475117"/>
    </source>
</evidence>
<organism evidence="1 2">
    <name type="scientific">Sulfuriroseicoccus oceanibius</name>
    <dbReference type="NCBI Taxonomy" id="2707525"/>
    <lineage>
        <taxon>Bacteria</taxon>
        <taxon>Pseudomonadati</taxon>
        <taxon>Verrucomicrobiota</taxon>
        <taxon>Verrucomicrobiia</taxon>
        <taxon>Verrucomicrobiales</taxon>
        <taxon>Verrucomicrobiaceae</taxon>
        <taxon>Sulfuriroseicoccus</taxon>
    </lineage>
</organism>
<keyword evidence="2" id="KW-1185">Reference proteome</keyword>
<accession>A0A6B3LDS1</accession>